<keyword evidence="3 7" id="KW-0812">Transmembrane</keyword>
<keyword evidence="2" id="KW-1003">Cell membrane</keyword>
<dbReference type="InterPro" id="IPR005171">
    <property type="entry name" value="Cyt_c_oxidase_su4_prok"/>
</dbReference>
<evidence type="ECO:0000256" key="4">
    <source>
        <dbReference type="ARBA" id="ARBA00022989"/>
    </source>
</evidence>
<dbReference type="EMBL" id="JAGIKX010000001">
    <property type="protein sequence ID" value="MBP2256083.1"/>
    <property type="molecule type" value="Genomic_DNA"/>
</dbReference>
<comment type="subcellular location">
    <subcellularLocation>
        <location evidence="1">Cell membrane</location>
        <topology evidence="1">Multi-pass membrane protein</topology>
    </subcellularLocation>
</comment>
<dbReference type="Pfam" id="PF03626">
    <property type="entry name" value="COX4_pro"/>
    <property type="match status" value="1"/>
</dbReference>
<sequence length="108" mass="12082">MPENTSTNSTVKAYQKKKNKDEMKKQLIAFASMIAFTLIAFGIVATESVDKMFLIPIIVIMAVVQVGFQFYYFMHMKDKGHAMPATLIYGGVWAALLTLGGLGLITWW</sequence>
<dbReference type="NCBIfam" id="TIGR02908">
    <property type="entry name" value="CoxD_Bacillus"/>
    <property type="match status" value="1"/>
</dbReference>
<evidence type="ECO:0000256" key="1">
    <source>
        <dbReference type="ARBA" id="ARBA00004651"/>
    </source>
</evidence>
<evidence type="ECO:0000256" key="7">
    <source>
        <dbReference type="SAM" id="Phobius"/>
    </source>
</evidence>
<accession>A0ABS4S3L6</accession>
<gene>
    <name evidence="8" type="ORF">J2Z81_000015</name>
</gene>
<keyword evidence="4 7" id="KW-1133">Transmembrane helix</keyword>
<keyword evidence="9" id="KW-1185">Reference proteome</keyword>
<feature type="compositionally biased region" description="Polar residues" evidence="6">
    <location>
        <begin position="1"/>
        <end position="12"/>
    </location>
</feature>
<comment type="caution">
    <text evidence="8">The sequence shown here is derived from an EMBL/GenBank/DDBJ whole genome shotgun (WGS) entry which is preliminary data.</text>
</comment>
<evidence type="ECO:0000256" key="5">
    <source>
        <dbReference type="ARBA" id="ARBA00023136"/>
    </source>
</evidence>
<reference evidence="8 9" key="1">
    <citation type="submission" date="2021-03" db="EMBL/GenBank/DDBJ databases">
        <title>Genomic Encyclopedia of Type Strains, Phase IV (KMG-IV): sequencing the most valuable type-strain genomes for metagenomic binning, comparative biology and taxonomic classification.</title>
        <authorList>
            <person name="Goeker M."/>
        </authorList>
    </citation>
    <scope>NUCLEOTIDE SEQUENCE [LARGE SCALE GENOMIC DNA]</scope>
    <source>
        <strain evidence="8 9">DSM 25790</strain>
    </source>
</reference>
<proteinExistence type="predicted"/>
<evidence type="ECO:0000256" key="2">
    <source>
        <dbReference type="ARBA" id="ARBA00022475"/>
    </source>
</evidence>
<feature type="region of interest" description="Disordered" evidence="6">
    <location>
        <begin position="1"/>
        <end position="20"/>
    </location>
</feature>
<feature type="transmembrane region" description="Helical" evidence="7">
    <location>
        <begin position="86"/>
        <end position="107"/>
    </location>
</feature>
<protein>
    <submittedName>
        <fullName evidence="8">Cytochrome c oxidase subunit 4</fullName>
    </submittedName>
</protein>
<name>A0ABS4S3L6_9BACI</name>
<keyword evidence="5 7" id="KW-0472">Membrane</keyword>
<dbReference type="RefSeq" id="WP_029267679.1">
    <property type="nucleotide sequence ID" value="NZ_JAGIKX010000001.1"/>
</dbReference>
<evidence type="ECO:0000313" key="9">
    <source>
        <dbReference type="Proteomes" id="UP001519294"/>
    </source>
</evidence>
<evidence type="ECO:0000256" key="6">
    <source>
        <dbReference type="SAM" id="MobiDB-lite"/>
    </source>
</evidence>
<evidence type="ECO:0000256" key="3">
    <source>
        <dbReference type="ARBA" id="ARBA00022692"/>
    </source>
</evidence>
<evidence type="ECO:0000313" key="8">
    <source>
        <dbReference type="EMBL" id="MBP2256083.1"/>
    </source>
</evidence>
<feature type="transmembrane region" description="Helical" evidence="7">
    <location>
        <begin position="52"/>
        <end position="74"/>
    </location>
</feature>
<dbReference type="InterPro" id="IPR014257">
    <property type="entry name" value="Cyt_c_oxidase_su4_bacillaceae"/>
</dbReference>
<organism evidence="8 9">
    <name type="scientific">Virgibacillus alimentarius</name>
    <dbReference type="NCBI Taxonomy" id="698769"/>
    <lineage>
        <taxon>Bacteria</taxon>
        <taxon>Bacillati</taxon>
        <taxon>Bacillota</taxon>
        <taxon>Bacilli</taxon>
        <taxon>Bacillales</taxon>
        <taxon>Bacillaceae</taxon>
        <taxon>Virgibacillus</taxon>
    </lineage>
</organism>
<feature type="transmembrane region" description="Helical" evidence="7">
    <location>
        <begin position="27"/>
        <end position="46"/>
    </location>
</feature>
<dbReference type="Proteomes" id="UP001519294">
    <property type="component" value="Unassembled WGS sequence"/>
</dbReference>